<keyword evidence="4" id="KW-1185">Reference proteome</keyword>
<dbReference type="InterPro" id="IPR024983">
    <property type="entry name" value="CHAT_dom"/>
</dbReference>
<dbReference type="PANTHER" id="PTHR19959:SF119">
    <property type="entry name" value="FUNGAL LIPASE-LIKE DOMAIN-CONTAINING PROTEIN"/>
    <property type="match status" value="1"/>
</dbReference>
<comment type="caution">
    <text evidence="3">The sequence shown here is derived from an EMBL/GenBank/DDBJ whole genome shotgun (WGS) entry which is preliminary data.</text>
</comment>
<evidence type="ECO:0000313" key="4">
    <source>
        <dbReference type="Proteomes" id="UP001595912"/>
    </source>
</evidence>
<protein>
    <submittedName>
        <fullName evidence="3">CHAT domain-containing protein</fullName>
    </submittedName>
</protein>
<dbReference type="InterPro" id="IPR011990">
    <property type="entry name" value="TPR-like_helical_dom_sf"/>
</dbReference>
<dbReference type="SUPFAM" id="SSF48452">
    <property type="entry name" value="TPR-like"/>
    <property type="match status" value="2"/>
</dbReference>
<feature type="domain" description="CHAT" evidence="2">
    <location>
        <begin position="712"/>
        <end position="998"/>
    </location>
</feature>
<dbReference type="PANTHER" id="PTHR19959">
    <property type="entry name" value="KINESIN LIGHT CHAIN"/>
    <property type="match status" value="1"/>
</dbReference>
<evidence type="ECO:0000313" key="3">
    <source>
        <dbReference type="EMBL" id="MFC5000652.1"/>
    </source>
</evidence>
<dbReference type="Proteomes" id="UP001595912">
    <property type="component" value="Unassembled WGS sequence"/>
</dbReference>
<dbReference type="Pfam" id="PF13374">
    <property type="entry name" value="TPR_10"/>
    <property type="match status" value="4"/>
</dbReference>
<accession>A0ABV9VX35</accession>
<evidence type="ECO:0000256" key="1">
    <source>
        <dbReference type="SAM" id="MobiDB-lite"/>
    </source>
</evidence>
<feature type="region of interest" description="Disordered" evidence="1">
    <location>
        <begin position="580"/>
        <end position="599"/>
    </location>
</feature>
<gene>
    <name evidence="3" type="ORF">ACFPIJ_22790</name>
</gene>
<organism evidence="3 4">
    <name type="scientific">Dactylosporangium cerinum</name>
    <dbReference type="NCBI Taxonomy" id="1434730"/>
    <lineage>
        <taxon>Bacteria</taxon>
        <taxon>Bacillati</taxon>
        <taxon>Actinomycetota</taxon>
        <taxon>Actinomycetes</taxon>
        <taxon>Micromonosporales</taxon>
        <taxon>Micromonosporaceae</taxon>
        <taxon>Dactylosporangium</taxon>
    </lineage>
</organism>
<name>A0ABV9VX35_9ACTN</name>
<dbReference type="RefSeq" id="WP_380117200.1">
    <property type="nucleotide sequence ID" value="NZ_JBHSIU010000027.1"/>
</dbReference>
<dbReference type="Pfam" id="PF12770">
    <property type="entry name" value="CHAT"/>
    <property type="match status" value="1"/>
</dbReference>
<sequence length="999" mass="106364">MSDPSELSERAQRLLQDPRTAGDPDALSQVIQWLDEAIQGTPLDHPGRVSRLSNLGIALHTRFGRTGAAADLDRAVDIGAEAVAAAGADHPNLARYLGNLGAALQTRFTRTGMPADLDRAVELGDAALAATTPEHPNRAGRLSNLANTLSIRFEVTGSLSDLDRAVEIGTEAVAAAPPDHPNLPRYLSNLGGALQTRFRRTGSLADLDRAVEVGTAAVAAALPEHPNLSLYLSNLSGTLQTRFGRIGALADLDRAIEHSEAAVAAAPAGRPDRPRCLSNLGGALGTRYARTGALTDLDRAVDVGTEALALTPQTHPDHAMYLSNLGVTLQNRFEHTGAPADLQRAVDLSEQAVTGTPPGHPNRAARLSNLGTAVLARFGHTAEPADLDRAVELGTAAVAAVPPEHPGRARYLANLGDARKARFESTHQPADRTDAITVYRESLHHRSGTPINRAHAGRSAATLAAGQQDWAGAEADLLAVLELLPVLTDHGLGPQDRQHHLAQLQGLAADTVSATLAATVRDLTPYQRSITAWQRLEQTRTILLTQALETRHTVEQLRTTHPHLADEYEDLRRVLTDPDDLAGRSWTQPPGTTGPGGTAADRLAAQAIVDRRMAAAARWPQLFAEIRQVAGFEDFAAPPRPQTLHAAAGDGTVVALVASEHGSAALLLTGTEADHLPLPGLTVLDARTNAVAFLAALNPPPDEPVDDAEVTRVLRWLWDTVAGPVLTRLGCTAGPGDPDAPHAWPRIWWIATGPLSVLPIHAAGHHDDPPATRRTVLDRVVSSYAPSVRALADARLAEREPGRDVLAVGINQTADPASPALPRAEREAHAVALQLDAAGTALVGPSATLDAVRGRLGAAAWAHFSCHGRADDNDPARSFLDLFDEPLRAGELFTLHPLDPYLAYLSACTTAVGSFRLLDESVHLASAFQLAGYPHVIATLWWVNDVVSTRLSTAVYGAIHPDPHSWRPPAHALHRAVHTLRTRYRDYPQVWAAHIHLGP</sequence>
<reference evidence="4" key="1">
    <citation type="journal article" date="2019" name="Int. J. Syst. Evol. Microbiol.">
        <title>The Global Catalogue of Microorganisms (GCM) 10K type strain sequencing project: providing services to taxonomists for standard genome sequencing and annotation.</title>
        <authorList>
            <consortium name="The Broad Institute Genomics Platform"/>
            <consortium name="The Broad Institute Genome Sequencing Center for Infectious Disease"/>
            <person name="Wu L."/>
            <person name="Ma J."/>
        </authorList>
    </citation>
    <scope>NUCLEOTIDE SEQUENCE [LARGE SCALE GENOMIC DNA]</scope>
    <source>
        <strain evidence="4">CGMCC 4.7152</strain>
    </source>
</reference>
<proteinExistence type="predicted"/>
<dbReference type="Gene3D" id="1.25.40.10">
    <property type="entry name" value="Tetratricopeptide repeat domain"/>
    <property type="match status" value="2"/>
</dbReference>
<feature type="region of interest" description="Disordered" evidence="1">
    <location>
        <begin position="1"/>
        <end position="23"/>
    </location>
</feature>
<evidence type="ECO:0000259" key="2">
    <source>
        <dbReference type="Pfam" id="PF12770"/>
    </source>
</evidence>
<dbReference type="EMBL" id="JBHSIU010000027">
    <property type="protein sequence ID" value="MFC5000652.1"/>
    <property type="molecule type" value="Genomic_DNA"/>
</dbReference>